<dbReference type="AlphaFoldDB" id="A0A7S9QCH8"/>
<feature type="signal peptide" evidence="1">
    <location>
        <begin position="1"/>
        <end position="18"/>
    </location>
</feature>
<proteinExistence type="predicted"/>
<reference evidence="2 3" key="1">
    <citation type="submission" date="2020-11" db="EMBL/GenBank/DDBJ databases">
        <title>Description of Pontivivens ytuae sp. nov. isolated from deep sea sediment of Mariana Trench.</title>
        <authorList>
            <person name="Wang Z."/>
            <person name="Sun Q.-L."/>
            <person name="Xu X.-D."/>
            <person name="Tang Y.-Z."/>
            <person name="Zhang J."/>
        </authorList>
    </citation>
    <scope>NUCLEOTIDE SEQUENCE [LARGE SCALE GENOMIC DNA]</scope>
    <source>
        <strain evidence="2 3">MT2928</strain>
    </source>
</reference>
<dbReference type="EMBL" id="CP064942">
    <property type="protein sequence ID" value="QPH53933.1"/>
    <property type="molecule type" value="Genomic_DNA"/>
</dbReference>
<sequence length="50" mass="5091">MTRPLIAILLLTVLAACAGGEPTMSFAPTTGKLGTAPQVQSITTLLPVQP</sequence>
<gene>
    <name evidence="2" type="ORF">I0K15_19520</name>
</gene>
<organism evidence="2 3">
    <name type="scientific">Pontivivens ytuae</name>
    <dbReference type="NCBI Taxonomy" id="2789856"/>
    <lineage>
        <taxon>Bacteria</taxon>
        <taxon>Pseudomonadati</taxon>
        <taxon>Pseudomonadota</taxon>
        <taxon>Alphaproteobacteria</taxon>
        <taxon>Rhodobacterales</taxon>
        <taxon>Paracoccaceae</taxon>
        <taxon>Pontivivens</taxon>
    </lineage>
</organism>
<feature type="chain" id="PRO_5032944616" evidence="1">
    <location>
        <begin position="19"/>
        <end position="50"/>
    </location>
</feature>
<dbReference type="PROSITE" id="PS51257">
    <property type="entry name" value="PROKAR_LIPOPROTEIN"/>
    <property type="match status" value="1"/>
</dbReference>
<keyword evidence="3" id="KW-1185">Reference proteome</keyword>
<dbReference type="RefSeq" id="WP_196103142.1">
    <property type="nucleotide sequence ID" value="NZ_CP064942.1"/>
</dbReference>
<accession>A0A7S9QCH8</accession>
<evidence type="ECO:0000313" key="2">
    <source>
        <dbReference type="EMBL" id="QPH53933.1"/>
    </source>
</evidence>
<evidence type="ECO:0000313" key="3">
    <source>
        <dbReference type="Proteomes" id="UP000594800"/>
    </source>
</evidence>
<dbReference type="Proteomes" id="UP000594800">
    <property type="component" value="Chromosome"/>
</dbReference>
<protein>
    <submittedName>
        <fullName evidence="2">Uncharacterized protein</fullName>
    </submittedName>
</protein>
<dbReference type="KEGG" id="poz:I0K15_19520"/>
<name>A0A7S9QCH8_9RHOB</name>
<keyword evidence="1" id="KW-0732">Signal</keyword>
<evidence type="ECO:0000256" key="1">
    <source>
        <dbReference type="SAM" id="SignalP"/>
    </source>
</evidence>